<dbReference type="PANTHER" id="PTHR33558">
    <property type="entry name" value="GLUTAREDOXIN-LIKE PROTEIN C5ORF63 HOMOLOG"/>
    <property type="match status" value="1"/>
</dbReference>
<dbReference type="OrthoDB" id="8537427at2"/>
<dbReference type="SUPFAM" id="SSF52833">
    <property type="entry name" value="Thioredoxin-like"/>
    <property type="match status" value="1"/>
</dbReference>
<dbReference type="Pfam" id="PF05768">
    <property type="entry name" value="Glrx-like"/>
    <property type="match status" value="1"/>
</dbReference>
<protein>
    <submittedName>
        <fullName evidence="1">Glutaredoxin-like domain</fullName>
    </submittedName>
</protein>
<dbReference type="PANTHER" id="PTHR33558:SF1">
    <property type="entry name" value="GLUTAREDOXIN-LIKE PROTEIN C5ORF63 HOMOLOG"/>
    <property type="match status" value="1"/>
</dbReference>
<gene>
    <name evidence="1" type="ORF">SAMN02745724_03057</name>
</gene>
<proteinExistence type="predicted"/>
<accession>A0A1I1NF80</accession>
<dbReference type="InterPro" id="IPR036249">
    <property type="entry name" value="Thioredoxin-like_sf"/>
</dbReference>
<organism evidence="1 2">
    <name type="scientific">Pseudoalteromonas denitrificans DSM 6059</name>
    <dbReference type="NCBI Taxonomy" id="1123010"/>
    <lineage>
        <taxon>Bacteria</taxon>
        <taxon>Pseudomonadati</taxon>
        <taxon>Pseudomonadota</taxon>
        <taxon>Gammaproteobacteria</taxon>
        <taxon>Alteromonadales</taxon>
        <taxon>Pseudoalteromonadaceae</taxon>
        <taxon>Pseudoalteromonas</taxon>
    </lineage>
</organism>
<dbReference type="InterPro" id="IPR008554">
    <property type="entry name" value="Glutaredoxin-like"/>
</dbReference>
<dbReference type="EMBL" id="FOLO01000025">
    <property type="protein sequence ID" value="SFC96279.1"/>
    <property type="molecule type" value="Genomic_DNA"/>
</dbReference>
<name>A0A1I1NF80_9GAMM</name>
<reference evidence="1 2" key="1">
    <citation type="submission" date="2016-10" db="EMBL/GenBank/DDBJ databases">
        <authorList>
            <person name="de Groot N.N."/>
        </authorList>
    </citation>
    <scope>NUCLEOTIDE SEQUENCE [LARGE SCALE GENOMIC DNA]</scope>
    <source>
        <strain evidence="1 2">DSM 6059</strain>
    </source>
</reference>
<dbReference type="RefSeq" id="WP_091985931.1">
    <property type="nucleotide sequence ID" value="NZ_FOLO01000025.1"/>
</dbReference>
<dbReference type="InterPro" id="IPR052565">
    <property type="entry name" value="Glutaredoxin-like_YDR286C"/>
</dbReference>
<sequence>MSKVTLYHTQGCHLCDQALELLKMVFDESDIQLQDIVDDEKLMSLYQTSIPVVEQNHNGNKLYWPFNEQEIKGL</sequence>
<dbReference type="Proteomes" id="UP000198862">
    <property type="component" value="Unassembled WGS sequence"/>
</dbReference>
<evidence type="ECO:0000313" key="2">
    <source>
        <dbReference type="Proteomes" id="UP000198862"/>
    </source>
</evidence>
<dbReference type="Gene3D" id="3.40.30.10">
    <property type="entry name" value="Glutaredoxin"/>
    <property type="match status" value="1"/>
</dbReference>
<keyword evidence="2" id="KW-1185">Reference proteome</keyword>
<dbReference type="AlphaFoldDB" id="A0A1I1NF80"/>
<dbReference type="STRING" id="1123010.SAMN02745724_03057"/>
<evidence type="ECO:0000313" key="1">
    <source>
        <dbReference type="EMBL" id="SFC96279.1"/>
    </source>
</evidence>